<proteinExistence type="predicted"/>
<keyword evidence="2" id="KW-1185">Reference proteome</keyword>
<protein>
    <submittedName>
        <fullName evidence="1">Uncharacterized protein</fullName>
    </submittedName>
</protein>
<evidence type="ECO:0000313" key="2">
    <source>
        <dbReference type="Proteomes" id="UP000179797"/>
    </source>
</evidence>
<name>A0A1S1Z265_FLAPC</name>
<reference evidence="1 2" key="1">
    <citation type="journal article" date="2012" name="Int. J. Syst. Evol. Microbiol.">
        <title>Flammeovirga pacifica sp. nov., isolated from deep-sea sediment.</title>
        <authorList>
            <person name="Xu H."/>
            <person name="Fu Y."/>
            <person name="Yang N."/>
            <person name="Ding Z."/>
            <person name="Lai Q."/>
            <person name="Zeng R."/>
        </authorList>
    </citation>
    <scope>NUCLEOTIDE SEQUENCE [LARGE SCALE GENOMIC DNA]</scope>
    <source>
        <strain evidence="2">DSM 24597 / LMG 26175 / WPAGA1</strain>
    </source>
</reference>
<dbReference type="STRING" id="915059.NH26_13960"/>
<sequence length="189" mass="22109">MKRNAVEAIKMYENGEIRILSVKQEQIRQRLKRAYHLLFEKQSIVSVANTLMEEDQDLSSRSGAFRAVQQAMQIYGNPLESTKEAMRFVYAEKQNELYEILMKQIAERRESKQDVKIEVDIASKILERNIKLLRLDSEDQDLPDPTVFQRTSVAILNVTQDLQEEYGHIMDIPVEVVDFKENEIDEDDE</sequence>
<dbReference type="RefSeq" id="WP_044228987.1">
    <property type="nucleotide sequence ID" value="NZ_JRYR02000001.1"/>
</dbReference>
<evidence type="ECO:0000313" key="1">
    <source>
        <dbReference type="EMBL" id="OHX67369.1"/>
    </source>
</evidence>
<dbReference type="EMBL" id="JRYR02000001">
    <property type="protein sequence ID" value="OHX67369.1"/>
    <property type="molecule type" value="Genomic_DNA"/>
</dbReference>
<comment type="caution">
    <text evidence="1">The sequence shown here is derived from an EMBL/GenBank/DDBJ whole genome shotgun (WGS) entry which is preliminary data.</text>
</comment>
<organism evidence="1 2">
    <name type="scientific">Flammeovirga pacifica</name>
    <dbReference type="NCBI Taxonomy" id="915059"/>
    <lineage>
        <taxon>Bacteria</taxon>
        <taxon>Pseudomonadati</taxon>
        <taxon>Bacteroidota</taxon>
        <taxon>Cytophagia</taxon>
        <taxon>Cytophagales</taxon>
        <taxon>Flammeovirgaceae</taxon>
        <taxon>Flammeovirga</taxon>
    </lineage>
</organism>
<dbReference type="Proteomes" id="UP000179797">
    <property type="component" value="Unassembled WGS sequence"/>
</dbReference>
<dbReference type="AlphaFoldDB" id="A0A1S1Z265"/>
<accession>A0A1S1Z265</accession>
<gene>
    <name evidence="1" type="ORF">NH26_13960</name>
</gene>